<sequence length="261" mass="26438">MTEDAPDAGAVRAALAGTRWGSVSVVPTTGSTNADLASAARDGAEPGSVLIATHQSSGRGRLARSWETPPGASVATSVLVAPRVPLASWGWLPLLVGIAVARGVAASTGLVARLKWPNDVLIGGLKVCGILCEAVPDLPTPVAVLGFGLNTALSAEQLPVPTATSLRLEGASAEASSVLVAILRELDAVLGSWESGVDPRPSYRDLCSTLGCEVSVLRPSGAPVLGRAVDVDPDGALLVETATGLRTFVAGDVQHLRPHAG</sequence>
<proteinExistence type="predicted"/>
<evidence type="ECO:0000256" key="4">
    <source>
        <dbReference type="ARBA" id="ARBA00023267"/>
    </source>
</evidence>
<dbReference type="PANTHER" id="PTHR12835:SF5">
    <property type="entry name" value="BIOTIN--PROTEIN LIGASE"/>
    <property type="match status" value="1"/>
</dbReference>
<dbReference type="Pfam" id="PF03099">
    <property type="entry name" value="BPL_LplA_LipB"/>
    <property type="match status" value="1"/>
</dbReference>
<feature type="domain" description="BPL/LPL catalytic" evidence="6">
    <location>
        <begin position="9"/>
        <end position="194"/>
    </location>
</feature>
<dbReference type="SUPFAM" id="SSF55681">
    <property type="entry name" value="Class II aaRS and biotin synthetases"/>
    <property type="match status" value="1"/>
</dbReference>
<dbReference type="InterPro" id="IPR004408">
    <property type="entry name" value="Biotin_CoA_COase_ligase"/>
</dbReference>
<dbReference type="InterPro" id="IPR008988">
    <property type="entry name" value="Transcriptional_repressor_C"/>
</dbReference>
<dbReference type="Gene3D" id="3.30.930.10">
    <property type="entry name" value="Bira Bifunctional Protein, Domain 2"/>
    <property type="match status" value="1"/>
</dbReference>
<evidence type="ECO:0000256" key="5">
    <source>
        <dbReference type="ARBA" id="ARBA00024227"/>
    </source>
</evidence>
<dbReference type="InterPro" id="IPR045864">
    <property type="entry name" value="aa-tRNA-synth_II/BPL/LPL"/>
</dbReference>
<accession>A0A4Q2EF72</accession>
<keyword evidence="4" id="KW-0092">Biotin</keyword>
<keyword evidence="2" id="KW-0547">Nucleotide-binding</keyword>
<evidence type="ECO:0000256" key="2">
    <source>
        <dbReference type="ARBA" id="ARBA00022741"/>
    </source>
</evidence>
<dbReference type="GO" id="GO:0004077">
    <property type="term" value="F:biotin--[biotin carboxyl-carrier protein] ligase activity"/>
    <property type="evidence" value="ECO:0007669"/>
    <property type="project" value="UniProtKB-EC"/>
</dbReference>
<protein>
    <recommendedName>
        <fullName evidence="5">biotin--[biotin carboxyl-carrier protein] ligase</fullName>
        <ecNumber evidence="5">6.3.4.15</ecNumber>
    </recommendedName>
</protein>
<organism evidence="7 8">
    <name type="scientific">Propioniciclava flava</name>
    <dbReference type="NCBI Taxonomy" id="2072026"/>
    <lineage>
        <taxon>Bacteria</taxon>
        <taxon>Bacillati</taxon>
        <taxon>Actinomycetota</taxon>
        <taxon>Actinomycetes</taxon>
        <taxon>Propionibacteriales</taxon>
        <taxon>Propionibacteriaceae</taxon>
        <taxon>Propioniciclava</taxon>
    </lineage>
</organism>
<dbReference type="AlphaFoldDB" id="A0A4Q2EF72"/>
<dbReference type="InterPro" id="IPR003142">
    <property type="entry name" value="BPL_C"/>
</dbReference>
<comment type="caution">
    <text evidence="7">The sequence shown here is derived from an EMBL/GenBank/DDBJ whole genome shotgun (WGS) entry which is preliminary data.</text>
</comment>
<dbReference type="Proteomes" id="UP000290624">
    <property type="component" value="Unassembled WGS sequence"/>
</dbReference>
<keyword evidence="3" id="KW-0067">ATP-binding</keyword>
<keyword evidence="1 7" id="KW-0436">Ligase</keyword>
<evidence type="ECO:0000259" key="6">
    <source>
        <dbReference type="PROSITE" id="PS51733"/>
    </source>
</evidence>
<evidence type="ECO:0000313" key="8">
    <source>
        <dbReference type="Proteomes" id="UP000290624"/>
    </source>
</evidence>
<evidence type="ECO:0000313" key="7">
    <source>
        <dbReference type="EMBL" id="RXW31839.1"/>
    </source>
</evidence>
<dbReference type="EC" id="6.3.4.15" evidence="5"/>
<reference evidence="7 8" key="1">
    <citation type="submission" date="2018-01" db="EMBL/GenBank/DDBJ databases">
        <title>Lactibacter flavus gen. nov., sp. nov., a novel bacterium of the family Propionibacteriaceae isolated from raw milk and dairy products.</title>
        <authorList>
            <person name="Wenning M."/>
            <person name="Breitenwieser F."/>
            <person name="Huptas C."/>
            <person name="von Neubeck M."/>
            <person name="Busse H.-J."/>
            <person name="Scherer S."/>
        </authorList>
    </citation>
    <scope>NUCLEOTIDE SEQUENCE [LARGE SCALE GENOMIC DNA]</scope>
    <source>
        <strain evidence="7 8">VG341</strain>
    </source>
</reference>
<gene>
    <name evidence="7" type="ORF">C1706_09825</name>
</gene>
<dbReference type="InterPro" id="IPR004143">
    <property type="entry name" value="BPL_LPL_catalytic"/>
</dbReference>
<dbReference type="NCBIfam" id="TIGR00121">
    <property type="entry name" value="birA_ligase"/>
    <property type="match status" value="1"/>
</dbReference>
<keyword evidence="8" id="KW-1185">Reference proteome</keyword>
<dbReference type="GO" id="GO:0005524">
    <property type="term" value="F:ATP binding"/>
    <property type="evidence" value="ECO:0007669"/>
    <property type="project" value="UniProtKB-KW"/>
</dbReference>
<dbReference type="CDD" id="cd16442">
    <property type="entry name" value="BPL"/>
    <property type="match status" value="1"/>
</dbReference>
<evidence type="ECO:0000256" key="1">
    <source>
        <dbReference type="ARBA" id="ARBA00022598"/>
    </source>
</evidence>
<dbReference type="PANTHER" id="PTHR12835">
    <property type="entry name" value="BIOTIN PROTEIN LIGASE"/>
    <property type="match status" value="1"/>
</dbReference>
<dbReference type="EMBL" id="PPCV01000006">
    <property type="protein sequence ID" value="RXW31839.1"/>
    <property type="molecule type" value="Genomic_DNA"/>
</dbReference>
<dbReference type="GO" id="GO:0005737">
    <property type="term" value="C:cytoplasm"/>
    <property type="evidence" value="ECO:0007669"/>
    <property type="project" value="TreeGrafter"/>
</dbReference>
<dbReference type="SUPFAM" id="SSF50037">
    <property type="entry name" value="C-terminal domain of transcriptional repressors"/>
    <property type="match status" value="1"/>
</dbReference>
<dbReference type="Gene3D" id="2.30.30.100">
    <property type="match status" value="1"/>
</dbReference>
<dbReference type="RefSeq" id="WP_129459055.1">
    <property type="nucleotide sequence ID" value="NZ_PPCV01000006.1"/>
</dbReference>
<dbReference type="Pfam" id="PF02237">
    <property type="entry name" value="BPL_C"/>
    <property type="match status" value="1"/>
</dbReference>
<name>A0A4Q2EF72_9ACTN</name>
<dbReference type="OrthoDB" id="9807064at2"/>
<dbReference type="PROSITE" id="PS51733">
    <property type="entry name" value="BPL_LPL_CATALYTIC"/>
    <property type="match status" value="1"/>
</dbReference>
<evidence type="ECO:0000256" key="3">
    <source>
        <dbReference type="ARBA" id="ARBA00022840"/>
    </source>
</evidence>